<keyword evidence="1 4" id="KW-0808">Transferase</keyword>
<dbReference type="SUPFAM" id="SSF53335">
    <property type="entry name" value="S-adenosyl-L-methionine-dependent methyltransferases"/>
    <property type="match status" value="1"/>
</dbReference>
<feature type="domain" description="Methyltransferase small" evidence="3">
    <location>
        <begin position="100"/>
        <end position="169"/>
    </location>
</feature>
<comment type="caution">
    <text evidence="4">The sequence shown here is derived from an EMBL/GenBank/DDBJ whole genome shotgun (WGS) entry which is preliminary data.</text>
</comment>
<evidence type="ECO:0000313" key="4">
    <source>
        <dbReference type="EMBL" id="MFC5455673.1"/>
    </source>
</evidence>
<dbReference type="Proteomes" id="UP001596052">
    <property type="component" value="Unassembled WGS sequence"/>
</dbReference>
<name>A0ABW0KQA6_9BACT</name>
<dbReference type="Pfam" id="PF05175">
    <property type="entry name" value="MTS"/>
    <property type="match status" value="1"/>
</dbReference>
<protein>
    <submittedName>
        <fullName evidence="4">Methyltransferase</fullName>
    </submittedName>
</protein>
<gene>
    <name evidence="4" type="ORF">ACFQDI_12465</name>
</gene>
<accession>A0ABW0KQA6</accession>
<proteinExistence type="predicted"/>
<dbReference type="CDD" id="cd02440">
    <property type="entry name" value="AdoMet_MTases"/>
    <property type="match status" value="1"/>
</dbReference>
<dbReference type="GO" id="GO:0032259">
    <property type="term" value="P:methylation"/>
    <property type="evidence" value="ECO:0007669"/>
    <property type="project" value="UniProtKB-KW"/>
</dbReference>
<dbReference type="GO" id="GO:0008168">
    <property type="term" value="F:methyltransferase activity"/>
    <property type="evidence" value="ECO:0007669"/>
    <property type="project" value="UniProtKB-KW"/>
</dbReference>
<dbReference type="Gene3D" id="3.40.50.150">
    <property type="entry name" value="Vaccinia Virus protein VP39"/>
    <property type="match status" value="1"/>
</dbReference>
<dbReference type="EMBL" id="JBHSMQ010000004">
    <property type="protein sequence ID" value="MFC5455673.1"/>
    <property type="molecule type" value="Genomic_DNA"/>
</dbReference>
<evidence type="ECO:0000259" key="3">
    <source>
        <dbReference type="Pfam" id="PF05175"/>
    </source>
</evidence>
<organism evidence="4 5">
    <name type="scientific">Prosthecobacter fluviatilis</name>
    <dbReference type="NCBI Taxonomy" id="445931"/>
    <lineage>
        <taxon>Bacteria</taxon>
        <taxon>Pseudomonadati</taxon>
        <taxon>Verrucomicrobiota</taxon>
        <taxon>Verrucomicrobiia</taxon>
        <taxon>Verrucomicrobiales</taxon>
        <taxon>Verrucomicrobiaceae</taxon>
        <taxon>Prosthecobacter</taxon>
    </lineage>
</organism>
<keyword evidence="1 4" id="KW-0489">Methyltransferase</keyword>
<evidence type="ECO:0000313" key="5">
    <source>
        <dbReference type="Proteomes" id="UP001596052"/>
    </source>
</evidence>
<dbReference type="InterPro" id="IPR029063">
    <property type="entry name" value="SAM-dependent_MTases_sf"/>
</dbReference>
<reference evidence="5" key="1">
    <citation type="journal article" date="2019" name="Int. J. Syst. Evol. Microbiol.">
        <title>The Global Catalogue of Microorganisms (GCM) 10K type strain sequencing project: providing services to taxonomists for standard genome sequencing and annotation.</title>
        <authorList>
            <consortium name="The Broad Institute Genomics Platform"/>
            <consortium name="The Broad Institute Genome Sequencing Center for Infectious Disease"/>
            <person name="Wu L."/>
            <person name="Ma J."/>
        </authorList>
    </citation>
    <scope>NUCLEOTIDE SEQUENCE [LARGE SCALE GENOMIC DNA]</scope>
    <source>
        <strain evidence="5">CGMCC 4.1469</strain>
    </source>
</reference>
<evidence type="ECO:0000256" key="1">
    <source>
        <dbReference type="ARBA" id="ARBA00022603"/>
    </source>
</evidence>
<keyword evidence="5" id="KW-1185">Reference proteome</keyword>
<evidence type="ECO:0000256" key="2">
    <source>
        <dbReference type="ARBA" id="ARBA00022691"/>
    </source>
</evidence>
<dbReference type="InterPro" id="IPR007848">
    <property type="entry name" value="Small_mtfrase_dom"/>
</dbReference>
<keyword evidence="2" id="KW-0949">S-adenosyl-L-methionine</keyword>
<sequence>MHPLIDKILLPLDRALTVNIIWRPIEATLIRFSRGLRRRRTRMQIEHLMEKLRKQPEVRQGRFAGMRYAAIEATCSAVIPKLLGTYESELDSVFERVFANAYEQVVDIGCAEGYYAIGLALQFPGCHVYAFDTDFRAQELCRKNARLNKVEDRVAVAGEVTAEKLADTIQERRCLIVCDCEGFERNLFNHKTVGEFYKSDLLIETHDFIRDGISKYLIGLFANTHQVQVLHSIDDLQKAHTYESDLASNLDFEAKQLAYAEGRPVIMEWLFLTPHLNI</sequence>
<dbReference type="RefSeq" id="WP_377166987.1">
    <property type="nucleotide sequence ID" value="NZ_JBHSMQ010000004.1"/>
</dbReference>